<evidence type="ECO:0000313" key="4">
    <source>
        <dbReference type="RefSeq" id="XP_033579833.1"/>
    </source>
</evidence>
<proteinExistence type="predicted"/>
<reference evidence="2 4" key="1">
    <citation type="journal article" date="2020" name="Stud. Mycol.">
        <title>101 Dothideomycetes genomes: a test case for predicting lifestyles and emergence of pathogens.</title>
        <authorList>
            <person name="Haridas S."/>
            <person name="Albert R."/>
            <person name="Binder M."/>
            <person name="Bloem J."/>
            <person name="Labutti K."/>
            <person name="Salamov A."/>
            <person name="Andreopoulos B."/>
            <person name="Baker S."/>
            <person name="Barry K."/>
            <person name="Bills G."/>
            <person name="Bluhm B."/>
            <person name="Cannon C."/>
            <person name="Castanera R."/>
            <person name="Culley D."/>
            <person name="Daum C."/>
            <person name="Ezra D."/>
            <person name="Gonzalez J."/>
            <person name="Henrissat B."/>
            <person name="Kuo A."/>
            <person name="Liang C."/>
            <person name="Lipzen A."/>
            <person name="Lutzoni F."/>
            <person name="Magnuson J."/>
            <person name="Mondo S."/>
            <person name="Nolan M."/>
            <person name="Ohm R."/>
            <person name="Pangilinan J."/>
            <person name="Park H.-J."/>
            <person name="Ramirez L."/>
            <person name="Alfaro M."/>
            <person name="Sun H."/>
            <person name="Tritt A."/>
            <person name="Yoshinaga Y."/>
            <person name="Zwiers L.-H."/>
            <person name="Turgeon B."/>
            <person name="Goodwin S."/>
            <person name="Spatafora J."/>
            <person name="Crous P."/>
            <person name="Grigoriev I."/>
        </authorList>
    </citation>
    <scope>NUCLEOTIDE SEQUENCE</scope>
    <source>
        <strain evidence="2 4">CBS 304.34</strain>
    </source>
</reference>
<name>A0A6A6YWH6_9PEZI</name>
<gene>
    <name evidence="2 4" type="ORF">BDZ99DRAFT_517178</name>
</gene>
<dbReference type="EMBL" id="MU003696">
    <property type="protein sequence ID" value="KAF2812869.1"/>
    <property type="molecule type" value="Genomic_DNA"/>
</dbReference>
<dbReference type="GeneID" id="54466043"/>
<feature type="chain" id="PRO_5044629380" evidence="1">
    <location>
        <begin position="21"/>
        <end position="62"/>
    </location>
</feature>
<dbReference type="Proteomes" id="UP000504636">
    <property type="component" value="Unplaced"/>
</dbReference>
<evidence type="ECO:0000313" key="3">
    <source>
        <dbReference type="Proteomes" id="UP000504636"/>
    </source>
</evidence>
<dbReference type="RefSeq" id="XP_033579833.1">
    <property type="nucleotide sequence ID" value="XM_033725150.1"/>
</dbReference>
<reference evidence="4" key="3">
    <citation type="submission" date="2025-04" db="UniProtKB">
        <authorList>
            <consortium name="RefSeq"/>
        </authorList>
    </citation>
    <scope>IDENTIFICATION</scope>
    <source>
        <strain evidence="4">CBS 304.34</strain>
    </source>
</reference>
<sequence length="62" mass="6601">MRFTIYFIGVIASLQAIAFAAPIENKAIARDDAVDASEGCSADAPVAEGTVNSRDTQRRCII</sequence>
<accession>A0A6A6YWH6</accession>
<keyword evidence="1" id="KW-0732">Signal</keyword>
<feature type="signal peptide" evidence="1">
    <location>
        <begin position="1"/>
        <end position="20"/>
    </location>
</feature>
<evidence type="ECO:0000313" key="2">
    <source>
        <dbReference type="EMBL" id="KAF2812869.1"/>
    </source>
</evidence>
<reference evidence="4" key="2">
    <citation type="submission" date="2020-04" db="EMBL/GenBank/DDBJ databases">
        <authorList>
            <consortium name="NCBI Genome Project"/>
        </authorList>
    </citation>
    <scope>NUCLEOTIDE SEQUENCE</scope>
    <source>
        <strain evidence="4">CBS 304.34</strain>
    </source>
</reference>
<keyword evidence="3" id="KW-1185">Reference proteome</keyword>
<dbReference type="AlphaFoldDB" id="A0A6A6YWH6"/>
<evidence type="ECO:0000256" key="1">
    <source>
        <dbReference type="SAM" id="SignalP"/>
    </source>
</evidence>
<protein>
    <submittedName>
        <fullName evidence="2 4">Uncharacterized protein</fullName>
    </submittedName>
</protein>
<organism evidence="2">
    <name type="scientific">Mytilinidion resinicola</name>
    <dbReference type="NCBI Taxonomy" id="574789"/>
    <lineage>
        <taxon>Eukaryota</taxon>
        <taxon>Fungi</taxon>
        <taxon>Dikarya</taxon>
        <taxon>Ascomycota</taxon>
        <taxon>Pezizomycotina</taxon>
        <taxon>Dothideomycetes</taxon>
        <taxon>Pleosporomycetidae</taxon>
        <taxon>Mytilinidiales</taxon>
        <taxon>Mytilinidiaceae</taxon>
        <taxon>Mytilinidion</taxon>
    </lineage>
</organism>